<proteinExistence type="predicted"/>
<sequence length="56" mass="6172">MPDFKPKVPVQLAPPKSDPISLDELAQADGKDGGKCYVAIKVRGRESLNTFVRQLF</sequence>
<reference evidence="2 3" key="1">
    <citation type="journal article" date="2023" name="PLoS ONE">
        <title>Cytospora paraplurivora sp. nov. isolated from orchards with fruit tree decline syndrome in Ontario, Canada.</title>
        <authorList>
            <person name="Ilyukhin E."/>
            <person name="Nguyen H.D.T."/>
            <person name="Castle A.J."/>
            <person name="Ellouze W."/>
        </authorList>
    </citation>
    <scope>NUCLEOTIDE SEQUENCE [LARGE SCALE GENOMIC DNA]</scope>
    <source>
        <strain evidence="2 3">FDS-564</strain>
    </source>
</reference>
<feature type="region of interest" description="Disordered" evidence="1">
    <location>
        <begin position="1"/>
        <end position="20"/>
    </location>
</feature>
<evidence type="ECO:0000256" key="1">
    <source>
        <dbReference type="SAM" id="MobiDB-lite"/>
    </source>
</evidence>
<evidence type="ECO:0000313" key="3">
    <source>
        <dbReference type="Proteomes" id="UP001320245"/>
    </source>
</evidence>
<dbReference type="AlphaFoldDB" id="A0AAN9UCN5"/>
<dbReference type="EMBL" id="JAJSPL020000010">
    <property type="protein sequence ID" value="KAK7744496.1"/>
    <property type="molecule type" value="Genomic_DNA"/>
</dbReference>
<dbReference type="Proteomes" id="UP001320245">
    <property type="component" value="Unassembled WGS sequence"/>
</dbReference>
<accession>A0AAN9UCN5</accession>
<organism evidence="2 3">
    <name type="scientific">Cytospora paraplurivora</name>
    <dbReference type="NCBI Taxonomy" id="2898453"/>
    <lineage>
        <taxon>Eukaryota</taxon>
        <taxon>Fungi</taxon>
        <taxon>Dikarya</taxon>
        <taxon>Ascomycota</taxon>
        <taxon>Pezizomycotina</taxon>
        <taxon>Sordariomycetes</taxon>
        <taxon>Sordariomycetidae</taxon>
        <taxon>Diaporthales</taxon>
        <taxon>Cytosporaceae</taxon>
        <taxon>Cytospora</taxon>
    </lineage>
</organism>
<keyword evidence="3" id="KW-1185">Reference proteome</keyword>
<protein>
    <submittedName>
        <fullName evidence="2">Uncharacterized protein</fullName>
    </submittedName>
</protein>
<comment type="caution">
    <text evidence="2">The sequence shown here is derived from an EMBL/GenBank/DDBJ whole genome shotgun (WGS) entry which is preliminary data.</text>
</comment>
<gene>
    <name evidence="2" type="ORF">SLS53_003380</name>
</gene>
<evidence type="ECO:0000313" key="2">
    <source>
        <dbReference type="EMBL" id="KAK7744496.1"/>
    </source>
</evidence>
<name>A0AAN9UCN5_9PEZI</name>